<evidence type="ECO:0000313" key="1">
    <source>
        <dbReference type="EMBL" id="MFC5519445.1"/>
    </source>
</evidence>
<name>A0ABW0Q4D4_9BURK</name>
<proteinExistence type="predicted"/>
<sequence>MQTPPTTAPMPAFVLALRRVLRPLVRLMLARGITYPYLCDLLKALFVEIADKDFRIDSKPPTDSRVSLVSGIHRKEVNRLRQEMASDVEIVPSVVSLGAQLVAVWLGSPQYLDENGGPRPLARFASEGGDLSFEALVAGVNSDIRSRVVLDEWLRLGMVRFDEQRRVCLNVQAFIPAEGFDEKAFYFAHNLHDHAAAAAHNLMGGAPPFLERSVHYDALGAGSIAALSKQSEQVAMKVLLELNKSAIALEKADAADTAPRQRMTFGVYFYTEPATPAKDG</sequence>
<protein>
    <submittedName>
        <fullName evidence="1">DUF6502 family protein</fullName>
    </submittedName>
</protein>
<dbReference type="Proteomes" id="UP001596084">
    <property type="component" value="Unassembled WGS sequence"/>
</dbReference>
<organism evidence="1 2">
    <name type="scientific">Polaromonas jejuensis</name>
    <dbReference type="NCBI Taxonomy" id="457502"/>
    <lineage>
        <taxon>Bacteria</taxon>
        <taxon>Pseudomonadati</taxon>
        <taxon>Pseudomonadota</taxon>
        <taxon>Betaproteobacteria</taxon>
        <taxon>Burkholderiales</taxon>
        <taxon>Comamonadaceae</taxon>
        <taxon>Polaromonas</taxon>
    </lineage>
</organism>
<dbReference type="InterPro" id="IPR045445">
    <property type="entry name" value="DUF6502"/>
</dbReference>
<comment type="caution">
    <text evidence="1">The sequence shown here is derived from an EMBL/GenBank/DDBJ whole genome shotgun (WGS) entry which is preliminary data.</text>
</comment>
<dbReference type="Pfam" id="PF20112">
    <property type="entry name" value="DUF6502"/>
    <property type="match status" value="1"/>
</dbReference>
<dbReference type="RefSeq" id="WP_068831921.1">
    <property type="nucleotide sequence ID" value="NZ_JBHSMX010000003.1"/>
</dbReference>
<gene>
    <name evidence="1" type="ORF">ACFPP7_00760</name>
</gene>
<reference evidence="2" key="1">
    <citation type="journal article" date="2019" name="Int. J. Syst. Evol. Microbiol.">
        <title>The Global Catalogue of Microorganisms (GCM) 10K type strain sequencing project: providing services to taxonomists for standard genome sequencing and annotation.</title>
        <authorList>
            <consortium name="The Broad Institute Genomics Platform"/>
            <consortium name="The Broad Institute Genome Sequencing Center for Infectious Disease"/>
            <person name="Wu L."/>
            <person name="Ma J."/>
        </authorList>
    </citation>
    <scope>NUCLEOTIDE SEQUENCE [LARGE SCALE GENOMIC DNA]</scope>
    <source>
        <strain evidence="2">CGMCC 4.7277</strain>
    </source>
</reference>
<evidence type="ECO:0000313" key="2">
    <source>
        <dbReference type="Proteomes" id="UP001596084"/>
    </source>
</evidence>
<dbReference type="EMBL" id="JBHSMX010000003">
    <property type="protein sequence ID" value="MFC5519445.1"/>
    <property type="molecule type" value="Genomic_DNA"/>
</dbReference>
<accession>A0ABW0Q4D4</accession>
<keyword evidence="2" id="KW-1185">Reference proteome</keyword>